<dbReference type="PRINTS" id="PR00039">
    <property type="entry name" value="HTHLYSR"/>
</dbReference>
<dbReference type="InterPro" id="IPR036390">
    <property type="entry name" value="WH_DNA-bd_sf"/>
</dbReference>
<evidence type="ECO:0000256" key="2">
    <source>
        <dbReference type="ARBA" id="ARBA00023015"/>
    </source>
</evidence>
<dbReference type="HOGENOM" id="CLU_039613_28_0_9"/>
<comment type="similarity">
    <text evidence="1">Belongs to the LysR transcriptional regulatory family.</text>
</comment>
<evidence type="ECO:0000313" key="7">
    <source>
        <dbReference type="Proteomes" id="UP000018227"/>
    </source>
</evidence>
<sequence length="285" mass="32623">MIELRLLKQLATFYEYGTLSAAAEVLLISQPTLTRSMKQLEDELGIKLFIRGKNHLSLTATGVRAAEYANQLLNLAEDFETKIKAYDRSLHTISIGYCAPVPQLVMMPLINNIFSGMTISSDMKSDEKFEDNLLQGIYQLAITHYEPENEKLFSKKCGSESLYMSFSQGNPLAFYPQLYLKDLDGLSILLLSQIGFWADMHREKTPNSKYLLQIEESSFIEIAAHSEYPTFTSSYFINRNETMPGRINVKLADPECYTDYYLVCLDSEKKKYEKLFNIVNENTIK</sequence>
<dbReference type="SUPFAM" id="SSF53850">
    <property type="entry name" value="Periplasmic binding protein-like II"/>
    <property type="match status" value="1"/>
</dbReference>
<protein>
    <submittedName>
        <fullName evidence="6">Transcriptional regulator, LysR family</fullName>
    </submittedName>
</protein>
<comment type="caution">
    <text evidence="6">The sequence shown here is derived from an EMBL/GenBank/DDBJ whole genome shotgun (WGS) entry which is preliminary data.</text>
</comment>
<proteinExistence type="inferred from homology"/>
<dbReference type="Pfam" id="PF00126">
    <property type="entry name" value="HTH_1"/>
    <property type="match status" value="1"/>
</dbReference>
<dbReference type="PROSITE" id="PS50931">
    <property type="entry name" value="HTH_LYSR"/>
    <property type="match status" value="1"/>
</dbReference>
<dbReference type="eggNOG" id="COG0583">
    <property type="taxonomic scope" value="Bacteria"/>
</dbReference>
<evidence type="ECO:0000256" key="1">
    <source>
        <dbReference type="ARBA" id="ARBA00009437"/>
    </source>
</evidence>
<keyword evidence="3" id="KW-0238">DNA-binding</keyword>
<keyword evidence="2" id="KW-0805">Transcription regulation</keyword>
<dbReference type="OrthoDB" id="79118at2"/>
<reference evidence="6 7" key="1">
    <citation type="submission" date="2013-06" db="EMBL/GenBank/DDBJ databases">
        <authorList>
            <person name="Weinstock G."/>
            <person name="Sodergren E."/>
            <person name="Clifton S."/>
            <person name="Fulton L."/>
            <person name="Fulton B."/>
            <person name="Courtney L."/>
            <person name="Fronick C."/>
            <person name="Harrison M."/>
            <person name="Strong C."/>
            <person name="Farmer C."/>
            <person name="Delahaunty K."/>
            <person name="Markovic C."/>
            <person name="Hall O."/>
            <person name="Minx P."/>
            <person name="Tomlinson C."/>
            <person name="Mitreva M."/>
            <person name="Nelson J."/>
            <person name="Hou S."/>
            <person name="Wollam A."/>
            <person name="Pepin K.H."/>
            <person name="Johnson M."/>
            <person name="Bhonagiri V."/>
            <person name="Nash W.E."/>
            <person name="Warren W."/>
            <person name="Chinwalla A."/>
            <person name="Mardis E.R."/>
            <person name="Wilson R.K."/>
        </authorList>
    </citation>
    <scope>NUCLEOTIDE SEQUENCE [LARGE SCALE GENOMIC DNA]</scope>
    <source>
        <strain evidence="6 7">ATCC 51271</strain>
    </source>
</reference>
<dbReference type="EMBL" id="ACIL03000009">
    <property type="protein sequence ID" value="ESL03607.1"/>
    <property type="molecule type" value="Genomic_DNA"/>
</dbReference>
<dbReference type="InterPro" id="IPR000847">
    <property type="entry name" value="LysR_HTH_N"/>
</dbReference>
<dbReference type="PANTHER" id="PTHR30346">
    <property type="entry name" value="TRANSCRIPTIONAL DUAL REGULATOR HCAR-RELATED"/>
    <property type="match status" value="1"/>
</dbReference>
<keyword evidence="7" id="KW-1185">Reference proteome</keyword>
<dbReference type="InterPro" id="IPR036388">
    <property type="entry name" value="WH-like_DNA-bd_sf"/>
</dbReference>
<evidence type="ECO:0000256" key="3">
    <source>
        <dbReference type="ARBA" id="ARBA00023125"/>
    </source>
</evidence>
<feature type="domain" description="HTH lysR-type" evidence="5">
    <location>
        <begin position="2"/>
        <end position="59"/>
    </location>
</feature>
<gene>
    <name evidence="6" type="ORF">GCWU0000282_001319</name>
</gene>
<dbReference type="AlphaFoldDB" id="V2Y6B3"/>
<dbReference type="GO" id="GO:0032993">
    <property type="term" value="C:protein-DNA complex"/>
    <property type="evidence" value="ECO:0007669"/>
    <property type="project" value="TreeGrafter"/>
</dbReference>
<dbReference type="SUPFAM" id="SSF46785">
    <property type="entry name" value="Winged helix' DNA-binding domain"/>
    <property type="match status" value="1"/>
</dbReference>
<evidence type="ECO:0000313" key="6">
    <source>
        <dbReference type="EMBL" id="ESL03607.1"/>
    </source>
</evidence>
<dbReference type="GO" id="GO:0003700">
    <property type="term" value="F:DNA-binding transcription factor activity"/>
    <property type="evidence" value="ECO:0007669"/>
    <property type="project" value="InterPro"/>
</dbReference>
<organism evidence="6 7">
    <name type="scientific">Catonella morbi ATCC 51271</name>
    <dbReference type="NCBI Taxonomy" id="592026"/>
    <lineage>
        <taxon>Bacteria</taxon>
        <taxon>Bacillati</taxon>
        <taxon>Bacillota</taxon>
        <taxon>Clostridia</taxon>
        <taxon>Lachnospirales</taxon>
        <taxon>Lachnospiraceae</taxon>
        <taxon>Catonella</taxon>
    </lineage>
</organism>
<dbReference type="PANTHER" id="PTHR30346:SF28">
    <property type="entry name" value="HTH-TYPE TRANSCRIPTIONAL REGULATOR CYNR"/>
    <property type="match status" value="1"/>
</dbReference>
<name>V2Y6B3_9FIRM</name>
<dbReference type="RefSeq" id="WP_023354199.1">
    <property type="nucleotide sequence ID" value="NZ_KI535367.1"/>
</dbReference>
<dbReference type="STRING" id="592026.GCWU0000282_001319"/>
<keyword evidence="4" id="KW-0804">Transcription</keyword>
<evidence type="ECO:0000259" key="5">
    <source>
        <dbReference type="PROSITE" id="PS50931"/>
    </source>
</evidence>
<accession>V2Y6B3</accession>
<evidence type="ECO:0000256" key="4">
    <source>
        <dbReference type="ARBA" id="ARBA00023163"/>
    </source>
</evidence>
<dbReference type="Proteomes" id="UP000018227">
    <property type="component" value="Unassembled WGS sequence"/>
</dbReference>
<dbReference type="Gene3D" id="1.10.10.10">
    <property type="entry name" value="Winged helix-like DNA-binding domain superfamily/Winged helix DNA-binding domain"/>
    <property type="match status" value="1"/>
</dbReference>
<dbReference type="GO" id="GO:0003677">
    <property type="term" value="F:DNA binding"/>
    <property type="evidence" value="ECO:0007669"/>
    <property type="project" value="UniProtKB-KW"/>
</dbReference>